<dbReference type="GeneID" id="37281793"/>
<sequence length="270" mass="27812">MATTDRHLPTVEMPAVSRGTVRSVVGRVWPPVAVAAVVVACWQWFVTATGVPPVILPGPGDVAAAGLAARGTLLAAAATTALTAGIGLVGGVVVGLALAFAMVGSRTAAAVAHPYLIALRIAPLIAIAPLVFLWIGDGVLARATLVTTMTVFPVAIASLDGLRSVPEEYTDLARSVRAPPARVFLRVRVPAAAPSVFAGIKLAAALAVVGTVVAEFLTLQSGLGYQLFDSAEYLRTATTFAALFVLTALGLGFYLVPAAVQRRLDWYSSD</sequence>
<name>A0A345DYI3_9EURY</name>
<organism evidence="9 10">
    <name type="scientific">Haloplanus rubicundus</name>
    <dbReference type="NCBI Taxonomy" id="1547898"/>
    <lineage>
        <taxon>Archaea</taxon>
        <taxon>Methanobacteriati</taxon>
        <taxon>Methanobacteriota</taxon>
        <taxon>Stenosarchaea group</taxon>
        <taxon>Halobacteria</taxon>
        <taxon>Halobacteriales</taxon>
        <taxon>Haloferacaceae</taxon>
        <taxon>Haloplanus</taxon>
    </lineage>
</organism>
<dbReference type="AlphaFoldDB" id="A0A345DYI3"/>
<comment type="similarity">
    <text evidence="7">Belongs to the binding-protein-dependent transport system permease family.</text>
</comment>
<evidence type="ECO:0000256" key="1">
    <source>
        <dbReference type="ARBA" id="ARBA00004651"/>
    </source>
</evidence>
<keyword evidence="2 7" id="KW-0813">Transport</keyword>
<proteinExistence type="inferred from homology"/>
<accession>A0A345DYI3</accession>
<keyword evidence="3" id="KW-1003">Cell membrane</keyword>
<feature type="transmembrane region" description="Helical" evidence="7">
    <location>
        <begin position="237"/>
        <end position="256"/>
    </location>
</feature>
<protein>
    <submittedName>
        <fullName evidence="9">ABC transporter permease</fullName>
    </submittedName>
</protein>
<feature type="transmembrane region" description="Helical" evidence="7">
    <location>
        <begin position="28"/>
        <end position="46"/>
    </location>
</feature>
<dbReference type="SUPFAM" id="SSF161098">
    <property type="entry name" value="MetI-like"/>
    <property type="match status" value="1"/>
</dbReference>
<reference evidence="9 10" key="1">
    <citation type="submission" date="2018-07" db="EMBL/GenBank/DDBJ databases">
        <title>Genome sequences of Haloplanus sp. CBA1113.</title>
        <authorList>
            <person name="Kim Y.B."/>
            <person name="Roh S.W."/>
        </authorList>
    </citation>
    <scope>NUCLEOTIDE SEQUENCE [LARGE SCALE GENOMIC DNA]</scope>
    <source>
        <strain evidence="9 10">CBA1113</strain>
    </source>
</reference>
<dbReference type="EMBL" id="CP031150">
    <property type="protein sequence ID" value="AXG05005.1"/>
    <property type="molecule type" value="Genomic_DNA"/>
</dbReference>
<dbReference type="PANTHER" id="PTHR30151:SF20">
    <property type="entry name" value="ABC TRANSPORTER PERMEASE PROTEIN HI_0355-RELATED"/>
    <property type="match status" value="1"/>
</dbReference>
<feature type="domain" description="ABC transmembrane type-1" evidence="8">
    <location>
        <begin position="77"/>
        <end position="255"/>
    </location>
</feature>
<dbReference type="Pfam" id="PF00528">
    <property type="entry name" value="BPD_transp_1"/>
    <property type="match status" value="1"/>
</dbReference>
<dbReference type="KEGG" id="haj:DU500_00370"/>
<dbReference type="PANTHER" id="PTHR30151">
    <property type="entry name" value="ALKANE SULFONATE ABC TRANSPORTER-RELATED, MEMBRANE SUBUNIT"/>
    <property type="match status" value="1"/>
</dbReference>
<dbReference type="InterPro" id="IPR000515">
    <property type="entry name" value="MetI-like"/>
</dbReference>
<evidence type="ECO:0000313" key="9">
    <source>
        <dbReference type="EMBL" id="AXG05005.1"/>
    </source>
</evidence>
<dbReference type="RefSeq" id="WP_114584160.1">
    <property type="nucleotide sequence ID" value="NZ_CP031150.1"/>
</dbReference>
<dbReference type="Gene3D" id="1.10.3720.10">
    <property type="entry name" value="MetI-like"/>
    <property type="match status" value="1"/>
</dbReference>
<dbReference type="CDD" id="cd06261">
    <property type="entry name" value="TM_PBP2"/>
    <property type="match status" value="1"/>
</dbReference>
<dbReference type="OrthoDB" id="271590at2157"/>
<dbReference type="GO" id="GO:0005886">
    <property type="term" value="C:plasma membrane"/>
    <property type="evidence" value="ECO:0007669"/>
    <property type="project" value="UniProtKB-SubCell"/>
</dbReference>
<evidence type="ECO:0000256" key="4">
    <source>
        <dbReference type="ARBA" id="ARBA00022692"/>
    </source>
</evidence>
<dbReference type="InterPro" id="IPR035906">
    <property type="entry name" value="MetI-like_sf"/>
</dbReference>
<evidence type="ECO:0000256" key="7">
    <source>
        <dbReference type="RuleBase" id="RU363032"/>
    </source>
</evidence>
<feature type="transmembrane region" description="Helical" evidence="7">
    <location>
        <begin position="81"/>
        <end position="103"/>
    </location>
</feature>
<feature type="transmembrane region" description="Helical" evidence="7">
    <location>
        <begin position="141"/>
        <end position="159"/>
    </location>
</feature>
<keyword evidence="6 7" id="KW-0472">Membrane</keyword>
<feature type="transmembrane region" description="Helical" evidence="7">
    <location>
        <begin position="115"/>
        <end position="135"/>
    </location>
</feature>
<evidence type="ECO:0000256" key="6">
    <source>
        <dbReference type="ARBA" id="ARBA00023136"/>
    </source>
</evidence>
<evidence type="ECO:0000256" key="2">
    <source>
        <dbReference type="ARBA" id="ARBA00022448"/>
    </source>
</evidence>
<dbReference type="PROSITE" id="PS50928">
    <property type="entry name" value="ABC_TM1"/>
    <property type="match status" value="1"/>
</dbReference>
<gene>
    <name evidence="9" type="ORF">DU500_00370</name>
</gene>
<keyword evidence="5 7" id="KW-1133">Transmembrane helix</keyword>
<evidence type="ECO:0000256" key="5">
    <source>
        <dbReference type="ARBA" id="ARBA00022989"/>
    </source>
</evidence>
<comment type="subcellular location">
    <subcellularLocation>
        <location evidence="1 7">Cell membrane</location>
        <topology evidence="1 7">Multi-pass membrane protein</topology>
    </subcellularLocation>
</comment>
<evidence type="ECO:0000259" key="8">
    <source>
        <dbReference type="PROSITE" id="PS50928"/>
    </source>
</evidence>
<evidence type="ECO:0000256" key="3">
    <source>
        <dbReference type="ARBA" id="ARBA00022475"/>
    </source>
</evidence>
<dbReference type="GO" id="GO:0055085">
    <property type="term" value="P:transmembrane transport"/>
    <property type="evidence" value="ECO:0007669"/>
    <property type="project" value="InterPro"/>
</dbReference>
<keyword evidence="10" id="KW-1185">Reference proteome</keyword>
<evidence type="ECO:0000313" key="10">
    <source>
        <dbReference type="Proteomes" id="UP000253273"/>
    </source>
</evidence>
<dbReference type="Proteomes" id="UP000253273">
    <property type="component" value="Chromosome"/>
</dbReference>
<feature type="transmembrane region" description="Helical" evidence="7">
    <location>
        <begin position="196"/>
        <end position="217"/>
    </location>
</feature>
<keyword evidence="4 7" id="KW-0812">Transmembrane</keyword>